<keyword evidence="1" id="KW-0812">Transmembrane</keyword>
<organism evidence="3 4">
    <name type="scientific">Brachymonas denitrificans DSM 15123</name>
    <dbReference type="NCBI Taxonomy" id="1121117"/>
    <lineage>
        <taxon>Bacteria</taxon>
        <taxon>Pseudomonadati</taxon>
        <taxon>Pseudomonadota</taxon>
        <taxon>Betaproteobacteria</taxon>
        <taxon>Burkholderiales</taxon>
        <taxon>Comamonadaceae</taxon>
        <taxon>Brachymonas</taxon>
    </lineage>
</organism>
<name>A0A1H8EHB8_9BURK</name>
<feature type="transmembrane region" description="Helical" evidence="1">
    <location>
        <begin position="266"/>
        <end position="284"/>
    </location>
</feature>
<sequence>MRYHAGMTSPGDPSIFEPVRYPQWQRALGSRWWKPWLALLIFGLIYGGSLLLLRAGVNALGPGVRADEVPWFLLLLNLSLIGLIPASMLAVRLGYWHPAGSLLSLWQRMRWGWLLRAWAVSWLAMGPLLLLDLFLVAPHPIDLRGQMLWPVVMLLFLTPLQCAGEELAFRGLAAQVVGSFFRQRVVSIALSLLIPSLLFAMMHGPQDGPLFLARFGLGLLFGWLTLRTGGLEAAIALHTLNNQTAFLDAIFTNQLQEALFMTKVDWITAVVQLLLVGLAAWIIWRAYQNREAARWTLPHWPAQKPVATAEANESRAAQG</sequence>
<evidence type="ECO:0000256" key="1">
    <source>
        <dbReference type="SAM" id="Phobius"/>
    </source>
</evidence>
<proteinExistence type="predicted"/>
<feature type="transmembrane region" description="Helical" evidence="1">
    <location>
        <begin position="69"/>
        <end position="93"/>
    </location>
</feature>
<feature type="transmembrane region" description="Helical" evidence="1">
    <location>
        <begin position="113"/>
        <end position="135"/>
    </location>
</feature>
<dbReference type="GO" id="GO:0004175">
    <property type="term" value="F:endopeptidase activity"/>
    <property type="evidence" value="ECO:0007669"/>
    <property type="project" value="UniProtKB-ARBA"/>
</dbReference>
<feature type="transmembrane region" description="Helical" evidence="1">
    <location>
        <begin position="185"/>
        <end position="202"/>
    </location>
</feature>
<accession>A0A1H8EHB8</accession>
<dbReference type="GO" id="GO:0006508">
    <property type="term" value="P:proteolysis"/>
    <property type="evidence" value="ECO:0007669"/>
    <property type="project" value="UniProtKB-KW"/>
</dbReference>
<dbReference type="AlphaFoldDB" id="A0A1H8EHB8"/>
<reference evidence="3 4" key="1">
    <citation type="submission" date="2016-10" db="EMBL/GenBank/DDBJ databases">
        <authorList>
            <person name="de Groot N.N."/>
        </authorList>
    </citation>
    <scope>NUCLEOTIDE SEQUENCE [LARGE SCALE GENOMIC DNA]</scope>
    <source>
        <strain evidence="3 4">DSM 15123</strain>
    </source>
</reference>
<keyword evidence="4" id="KW-1185">Reference proteome</keyword>
<protein>
    <submittedName>
        <fullName evidence="3">CAAX protease self-immunity</fullName>
    </submittedName>
</protein>
<dbReference type="Pfam" id="PF02517">
    <property type="entry name" value="Rce1-like"/>
    <property type="match status" value="1"/>
</dbReference>
<dbReference type="GO" id="GO:0080120">
    <property type="term" value="P:CAAX-box protein maturation"/>
    <property type="evidence" value="ECO:0007669"/>
    <property type="project" value="UniProtKB-ARBA"/>
</dbReference>
<dbReference type="PANTHER" id="PTHR36435">
    <property type="entry name" value="SLR1288 PROTEIN"/>
    <property type="match status" value="1"/>
</dbReference>
<dbReference type="InterPro" id="IPR003675">
    <property type="entry name" value="Rce1/LyrA-like_dom"/>
</dbReference>
<dbReference type="EMBL" id="FOCW01000001">
    <property type="protein sequence ID" value="SEN18971.1"/>
    <property type="molecule type" value="Genomic_DNA"/>
</dbReference>
<keyword evidence="1" id="KW-0472">Membrane</keyword>
<keyword evidence="3" id="KW-0378">Hydrolase</keyword>
<dbReference type="STRING" id="1121117.SAMN02745977_00696"/>
<evidence type="ECO:0000259" key="2">
    <source>
        <dbReference type="Pfam" id="PF02517"/>
    </source>
</evidence>
<feature type="transmembrane region" description="Helical" evidence="1">
    <location>
        <begin position="147"/>
        <end position="164"/>
    </location>
</feature>
<evidence type="ECO:0000313" key="4">
    <source>
        <dbReference type="Proteomes" id="UP000199531"/>
    </source>
</evidence>
<dbReference type="InterPro" id="IPR052710">
    <property type="entry name" value="CAAX_protease"/>
</dbReference>
<dbReference type="Proteomes" id="UP000199531">
    <property type="component" value="Unassembled WGS sequence"/>
</dbReference>
<dbReference type="PANTHER" id="PTHR36435:SF1">
    <property type="entry name" value="CAAX AMINO TERMINAL PROTEASE FAMILY PROTEIN"/>
    <property type="match status" value="1"/>
</dbReference>
<evidence type="ECO:0000313" key="3">
    <source>
        <dbReference type="EMBL" id="SEN18971.1"/>
    </source>
</evidence>
<feature type="domain" description="CAAX prenyl protease 2/Lysostaphin resistance protein A-like" evidence="2">
    <location>
        <begin position="149"/>
        <end position="242"/>
    </location>
</feature>
<feature type="transmembrane region" description="Helical" evidence="1">
    <location>
        <begin position="36"/>
        <end position="57"/>
    </location>
</feature>
<keyword evidence="1" id="KW-1133">Transmembrane helix</keyword>
<gene>
    <name evidence="3" type="ORF">SAMN02745977_00696</name>
</gene>
<keyword evidence="3" id="KW-0645">Protease</keyword>